<dbReference type="GO" id="GO:0010506">
    <property type="term" value="P:regulation of autophagy"/>
    <property type="evidence" value="ECO:0007669"/>
    <property type="project" value="TreeGrafter"/>
</dbReference>
<keyword evidence="5" id="KW-1185">Reference proteome</keyword>
<dbReference type="GO" id="GO:0071230">
    <property type="term" value="P:cellular response to amino acid stimulus"/>
    <property type="evidence" value="ECO:0007669"/>
    <property type="project" value="TreeGrafter"/>
</dbReference>
<evidence type="ECO:0000313" key="4">
    <source>
        <dbReference type="EMBL" id="KAF4754307.1"/>
    </source>
</evidence>
<accession>A0A7J6UAU7</accession>
<dbReference type="PRINTS" id="PR01547">
    <property type="entry name" value="YEAST176DUF"/>
</dbReference>
<dbReference type="GO" id="GO:0030674">
    <property type="term" value="F:protein-macromolecule adaptor activity"/>
    <property type="evidence" value="ECO:0007669"/>
    <property type="project" value="TreeGrafter"/>
</dbReference>
<organism evidence="4 5">
    <name type="scientific">Perkinsus olseni</name>
    <name type="common">Perkinsus atlanticus</name>
    <dbReference type="NCBI Taxonomy" id="32597"/>
    <lineage>
        <taxon>Eukaryota</taxon>
        <taxon>Sar</taxon>
        <taxon>Alveolata</taxon>
        <taxon>Perkinsozoa</taxon>
        <taxon>Perkinsea</taxon>
        <taxon>Perkinsida</taxon>
        <taxon>Perkinsidae</taxon>
        <taxon>Perkinsus</taxon>
    </lineage>
</organism>
<evidence type="ECO:0000259" key="3">
    <source>
        <dbReference type="SMART" id="SM01302"/>
    </source>
</evidence>
<dbReference type="Pfam" id="PF14538">
    <property type="entry name" value="Raptor_N"/>
    <property type="match status" value="1"/>
</dbReference>
<evidence type="ECO:0000256" key="1">
    <source>
        <dbReference type="ARBA" id="ARBA00022574"/>
    </source>
</evidence>
<proteinExistence type="predicted"/>
<sequence>MNCTVDWEDPISNAASELPFIPARSWTDPAACLSENEIIRTTQAVMVVNTGSGWRGDRKYLNTIEKIQLQQWSHAKQGVHKLFKEEGDRDTTPIAESLKNLQMLYYRLFRFEPGSVWNRFENAPMPAQLCRVCPDPTPDHLRRVCHTARRSTTERIVFHYLSYHSGSGVTDSQPTGLHGRSLPMYNQALDECSPIGIHKLIGWLAKPTIYIFDCDFAGSYVDSFHEAGVFFSDDGRPSHHPSSSSNSTYILASCGRHEQNPHLGPTLPSQLLTACLTAPLKTSLQFLCSGFYGPSSTCLLGLDSEDIQTKLELLLSRLGETTVSEDGPNEVRSSAEFRQLNSVFTSITNSIAWSTLSAESYETLFRKDVVLASLFRNYLLAQRLLSLVGITSVSTPKLPDCSQHPLWETWELVLESSILHVIQSEPSHIPSITRAAADEVWRLDLSGFGDLLFDEHDVKSLSVSLPVVPGRSPPVREFFNDQLRAFSIWLRGRMHSRDHAGDLGSQDHGRTRELPILLQVGLRILYPDCLTSDEGY</sequence>
<dbReference type="PANTHER" id="PTHR12848">
    <property type="entry name" value="REGULATORY-ASSOCIATED PROTEIN OF MTOR"/>
    <property type="match status" value="1"/>
</dbReference>
<dbReference type="GO" id="GO:0031931">
    <property type="term" value="C:TORC1 complex"/>
    <property type="evidence" value="ECO:0007669"/>
    <property type="project" value="InterPro"/>
</dbReference>
<feature type="domain" description="Raptor N-terminal CASPase-like" evidence="3">
    <location>
        <begin position="38"/>
        <end position="225"/>
    </location>
</feature>
<evidence type="ECO:0000256" key="2">
    <source>
        <dbReference type="ARBA" id="ARBA00022737"/>
    </source>
</evidence>
<gene>
    <name evidence="4" type="ORF">FOZ63_017144</name>
</gene>
<dbReference type="GO" id="GO:0030307">
    <property type="term" value="P:positive regulation of cell growth"/>
    <property type="evidence" value="ECO:0007669"/>
    <property type="project" value="TreeGrafter"/>
</dbReference>
<dbReference type="SMART" id="SM01302">
    <property type="entry name" value="Raptor_N"/>
    <property type="match status" value="1"/>
</dbReference>
<dbReference type="InterPro" id="IPR029347">
    <property type="entry name" value="Raptor_N"/>
</dbReference>
<dbReference type="InterPro" id="IPR004083">
    <property type="entry name" value="Raptor"/>
</dbReference>
<evidence type="ECO:0000313" key="5">
    <source>
        <dbReference type="Proteomes" id="UP000553632"/>
    </source>
</evidence>
<dbReference type="PANTHER" id="PTHR12848:SF16">
    <property type="entry name" value="REGULATORY-ASSOCIATED PROTEIN OF MTOR"/>
    <property type="match status" value="1"/>
</dbReference>
<reference evidence="4 5" key="1">
    <citation type="submission" date="2020-04" db="EMBL/GenBank/DDBJ databases">
        <title>Perkinsus olseni comparative genomics.</title>
        <authorList>
            <person name="Bogema D.R."/>
        </authorList>
    </citation>
    <scope>NUCLEOTIDE SEQUENCE [LARGE SCALE GENOMIC DNA]</scope>
    <source>
        <strain evidence="4 5">ATCC PRA-207</strain>
    </source>
</reference>
<dbReference type="Proteomes" id="UP000553632">
    <property type="component" value="Unassembled WGS sequence"/>
</dbReference>
<dbReference type="EMBL" id="JABANO010004971">
    <property type="protein sequence ID" value="KAF4754307.1"/>
    <property type="molecule type" value="Genomic_DNA"/>
</dbReference>
<dbReference type="GO" id="GO:0005737">
    <property type="term" value="C:cytoplasm"/>
    <property type="evidence" value="ECO:0007669"/>
    <property type="project" value="TreeGrafter"/>
</dbReference>
<dbReference type="GO" id="GO:0031929">
    <property type="term" value="P:TOR signaling"/>
    <property type="evidence" value="ECO:0007669"/>
    <property type="project" value="InterPro"/>
</dbReference>
<dbReference type="GO" id="GO:0009267">
    <property type="term" value="P:cellular response to starvation"/>
    <property type="evidence" value="ECO:0007669"/>
    <property type="project" value="TreeGrafter"/>
</dbReference>
<protein>
    <recommendedName>
        <fullName evidence="3">Raptor N-terminal CASPase-like domain-containing protein</fullName>
    </recommendedName>
</protein>
<name>A0A7J6UAU7_PEROL</name>
<dbReference type="AlphaFoldDB" id="A0A7J6UAU7"/>
<keyword evidence="1" id="KW-0853">WD repeat</keyword>
<comment type="caution">
    <text evidence="4">The sequence shown here is derived from an EMBL/GenBank/DDBJ whole genome shotgun (WGS) entry which is preliminary data.</text>
</comment>
<keyword evidence="2" id="KW-0677">Repeat</keyword>